<dbReference type="GO" id="GO:0004553">
    <property type="term" value="F:hydrolase activity, hydrolyzing O-glycosyl compounds"/>
    <property type="evidence" value="ECO:0007669"/>
    <property type="project" value="InterPro"/>
</dbReference>
<dbReference type="GO" id="GO:0005975">
    <property type="term" value="P:carbohydrate metabolic process"/>
    <property type="evidence" value="ECO:0007669"/>
    <property type="project" value="InterPro"/>
</dbReference>
<dbReference type="CDD" id="cd18825">
    <property type="entry name" value="GH43_CtGH43-like"/>
    <property type="match status" value="1"/>
</dbReference>
<comment type="similarity">
    <text evidence="1 4">Belongs to the glycosyl hydrolase 43 family.</text>
</comment>
<evidence type="ECO:0000313" key="7">
    <source>
        <dbReference type="Proteomes" id="UP000501128"/>
    </source>
</evidence>
<keyword evidence="7" id="KW-1185">Reference proteome</keyword>
<name>A0A7L5DSD7_9BACT</name>
<dbReference type="PANTHER" id="PTHR22925:SF3">
    <property type="entry name" value="GLYCOSYL HYDROLASE FAMILY PROTEIN 43"/>
    <property type="match status" value="1"/>
</dbReference>
<keyword evidence="5" id="KW-0732">Signal</keyword>
<feature type="chain" id="PRO_5029917871" evidence="5">
    <location>
        <begin position="21"/>
        <end position="329"/>
    </location>
</feature>
<dbReference type="Proteomes" id="UP000501128">
    <property type="component" value="Chromosome"/>
</dbReference>
<evidence type="ECO:0000256" key="4">
    <source>
        <dbReference type="RuleBase" id="RU361187"/>
    </source>
</evidence>
<evidence type="ECO:0000256" key="2">
    <source>
        <dbReference type="ARBA" id="ARBA00022801"/>
    </source>
</evidence>
<dbReference type="SUPFAM" id="SSF75005">
    <property type="entry name" value="Arabinanase/levansucrase/invertase"/>
    <property type="match status" value="1"/>
</dbReference>
<dbReference type="PANTHER" id="PTHR22925">
    <property type="entry name" value="GLYCOSYL HYDROLASE 43 FAMILY MEMBER"/>
    <property type="match status" value="1"/>
</dbReference>
<protein>
    <submittedName>
        <fullName evidence="6">Family 43 glycosylhydrolase</fullName>
    </submittedName>
</protein>
<gene>
    <name evidence="6" type="ORF">HH216_10815</name>
</gene>
<dbReference type="Gene3D" id="2.115.10.20">
    <property type="entry name" value="Glycosyl hydrolase domain, family 43"/>
    <property type="match status" value="1"/>
</dbReference>
<dbReference type="Pfam" id="PF04616">
    <property type="entry name" value="Glyco_hydro_43"/>
    <property type="match status" value="1"/>
</dbReference>
<accession>A0A7L5DSD7</accession>
<reference evidence="6 7" key="1">
    <citation type="submission" date="2020-04" db="EMBL/GenBank/DDBJ databases">
        <title>Genome sequencing of novel species.</title>
        <authorList>
            <person name="Heo J."/>
            <person name="Kim S.-J."/>
            <person name="Kim J.-S."/>
            <person name="Hong S.-B."/>
            <person name="Kwon S.-W."/>
        </authorList>
    </citation>
    <scope>NUCLEOTIDE SEQUENCE [LARGE SCALE GENOMIC DNA]</scope>
    <source>
        <strain evidence="6 7">CJU-R4</strain>
    </source>
</reference>
<proteinExistence type="inferred from homology"/>
<dbReference type="RefSeq" id="WP_169550834.1">
    <property type="nucleotide sequence ID" value="NZ_CP051677.1"/>
</dbReference>
<dbReference type="KEGG" id="srho:HH216_10815"/>
<dbReference type="AlphaFoldDB" id="A0A7L5DSD7"/>
<keyword evidence="3 4" id="KW-0326">Glycosidase</keyword>
<evidence type="ECO:0000256" key="1">
    <source>
        <dbReference type="ARBA" id="ARBA00009865"/>
    </source>
</evidence>
<dbReference type="InterPro" id="IPR023296">
    <property type="entry name" value="Glyco_hydro_beta-prop_sf"/>
</dbReference>
<keyword evidence="2 4" id="KW-0378">Hydrolase</keyword>
<evidence type="ECO:0000313" key="6">
    <source>
        <dbReference type="EMBL" id="QJD78867.1"/>
    </source>
</evidence>
<dbReference type="EMBL" id="CP051677">
    <property type="protein sequence ID" value="QJD78867.1"/>
    <property type="molecule type" value="Genomic_DNA"/>
</dbReference>
<evidence type="ECO:0000256" key="3">
    <source>
        <dbReference type="ARBA" id="ARBA00023295"/>
    </source>
</evidence>
<evidence type="ECO:0000256" key="5">
    <source>
        <dbReference type="SAM" id="SignalP"/>
    </source>
</evidence>
<dbReference type="InterPro" id="IPR006710">
    <property type="entry name" value="Glyco_hydro_43"/>
</dbReference>
<organism evidence="6 7">
    <name type="scientific">Spirosoma rhododendri</name>
    <dbReference type="NCBI Taxonomy" id="2728024"/>
    <lineage>
        <taxon>Bacteria</taxon>
        <taxon>Pseudomonadati</taxon>
        <taxon>Bacteroidota</taxon>
        <taxon>Cytophagia</taxon>
        <taxon>Cytophagales</taxon>
        <taxon>Cytophagaceae</taxon>
        <taxon>Spirosoma</taxon>
    </lineage>
</organism>
<feature type="signal peptide" evidence="5">
    <location>
        <begin position="1"/>
        <end position="20"/>
    </location>
</feature>
<sequence length="329" mass="36982">MRFSMFLFTACLAGSLTGQAQDVPKKQAEFKPGDVWLDTKGEVINAHGGGLLYDKGTYYWFGEKRGQSASEGVNVYSSKDLYNWKPEGMALAKSTDPGSEIAANGLMERPKVIYNPKTKKYVMWFHLELPGQGYNAARAGVAVSDKVTGPYTYQKSFRPNGHMSRDMTLYVDDDGSAYHVYSARDNYDLRLVKLTDDYLSATTQDTLLFSNHREAPALFKKDGQYFLITSGCTGWAPNRASLHTATSLFGPWKLVGDPMKGPMADKTFDGQSTYIQPVQGKKDAFIFIADRWNPKDLKDSRYLWLPISFTNNQPVVEWTDAWTTGVWKK</sequence>